<protein>
    <submittedName>
        <fullName evidence="2">Uncharacterized protein</fullName>
    </submittedName>
</protein>
<proteinExistence type="predicted"/>
<sequence>METLLQGSGSKKQTLKSIIYWPENGEEYWDEKDKENRWRCKRCKGPKPKMYSQTSSRSALDHLEEEHHINRKIGTEIAPAMRKSSSAPLPPGQQLLQFRNPGTQAL</sequence>
<feature type="compositionally biased region" description="Polar residues" evidence="1">
    <location>
        <begin position="94"/>
        <end position="106"/>
    </location>
</feature>
<reference evidence="2 3" key="1">
    <citation type="journal article" date="2018" name="Nat. Ecol. Evol.">
        <title>Pezizomycetes genomes reveal the molecular basis of ectomycorrhizal truffle lifestyle.</title>
        <authorList>
            <person name="Murat C."/>
            <person name="Payen T."/>
            <person name="Noel B."/>
            <person name="Kuo A."/>
            <person name="Morin E."/>
            <person name="Chen J."/>
            <person name="Kohler A."/>
            <person name="Krizsan K."/>
            <person name="Balestrini R."/>
            <person name="Da Silva C."/>
            <person name="Montanini B."/>
            <person name="Hainaut M."/>
            <person name="Levati E."/>
            <person name="Barry K.W."/>
            <person name="Belfiori B."/>
            <person name="Cichocki N."/>
            <person name="Clum A."/>
            <person name="Dockter R.B."/>
            <person name="Fauchery L."/>
            <person name="Guy J."/>
            <person name="Iotti M."/>
            <person name="Le Tacon F."/>
            <person name="Lindquist E.A."/>
            <person name="Lipzen A."/>
            <person name="Malagnac F."/>
            <person name="Mello A."/>
            <person name="Molinier V."/>
            <person name="Miyauchi S."/>
            <person name="Poulain J."/>
            <person name="Riccioni C."/>
            <person name="Rubini A."/>
            <person name="Sitrit Y."/>
            <person name="Splivallo R."/>
            <person name="Traeger S."/>
            <person name="Wang M."/>
            <person name="Zifcakova L."/>
            <person name="Wipf D."/>
            <person name="Zambonelli A."/>
            <person name="Paolocci F."/>
            <person name="Nowrousian M."/>
            <person name="Ottonello S."/>
            <person name="Baldrian P."/>
            <person name="Spatafora J.W."/>
            <person name="Henrissat B."/>
            <person name="Nagy L.G."/>
            <person name="Aury J.M."/>
            <person name="Wincker P."/>
            <person name="Grigoriev I.V."/>
            <person name="Bonfante P."/>
            <person name="Martin F.M."/>
        </authorList>
    </citation>
    <scope>NUCLEOTIDE SEQUENCE [LARGE SCALE GENOMIC DNA]</scope>
    <source>
        <strain evidence="2 3">RN42</strain>
    </source>
</reference>
<feature type="region of interest" description="Disordered" evidence="1">
    <location>
        <begin position="80"/>
        <end position="106"/>
    </location>
</feature>
<keyword evidence="3" id="KW-1185">Reference proteome</keyword>
<dbReference type="EMBL" id="ML119984">
    <property type="protein sequence ID" value="RPA71042.1"/>
    <property type="molecule type" value="Genomic_DNA"/>
</dbReference>
<name>A0A3N4H8E3_ASCIM</name>
<evidence type="ECO:0000313" key="3">
    <source>
        <dbReference type="Proteomes" id="UP000275078"/>
    </source>
</evidence>
<organism evidence="2 3">
    <name type="scientific">Ascobolus immersus RN42</name>
    <dbReference type="NCBI Taxonomy" id="1160509"/>
    <lineage>
        <taxon>Eukaryota</taxon>
        <taxon>Fungi</taxon>
        <taxon>Dikarya</taxon>
        <taxon>Ascomycota</taxon>
        <taxon>Pezizomycotina</taxon>
        <taxon>Pezizomycetes</taxon>
        <taxon>Pezizales</taxon>
        <taxon>Ascobolaceae</taxon>
        <taxon>Ascobolus</taxon>
    </lineage>
</organism>
<evidence type="ECO:0000256" key="1">
    <source>
        <dbReference type="SAM" id="MobiDB-lite"/>
    </source>
</evidence>
<dbReference type="Proteomes" id="UP000275078">
    <property type="component" value="Unassembled WGS sequence"/>
</dbReference>
<evidence type="ECO:0000313" key="2">
    <source>
        <dbReference type="EMBL" id="RPA71042.1"/>
    </source>
</evidence>
<accession>A0A3N4H8E3</accession>
<dbReference type="AlphaFoldDB" id="A0A3N4H8E3"/>
<gene>
    <name evidence="2" type="ORF">BJ508DRAFT_336459</name>
</gene>